<evidence type="ECO:0000256" key="1">
    <source>
        <dbReference type="SAM" id="MobiDB-lite"/>
    </source>
</evidence>
<comment type="caution">
    <text evidence="2">The sequence shown here is derived from an EMBL/GenBank/DDBJ whole genome shotgun (WGS) entry which is preliminary data.</text>
</comment>
<gene>
    <name evidence="2" type="ORF">PCOR1329_LOCUS512</name>
</gene>
<dbReference type="EMBL" id="CAUYUJ010000111">
    <property type="protein sequence ID" value="CAK0788690.1"/>
    <property type="molecule type" value="Genomic_DNA"/>
</dbReference>
<proteinExistence type="predicted"/>
<protein>
    <submittedName>
        <fullName evidence="2">Uncharacterized protein</fullName>
    </submittedName>
</protein>
<keyword evidence="3" id="KW-1185">Reference proteome</keyword>
<evidence type="ECO:0000313" key="3">
    <source>
        <dbReference type="Proteomes" id="UP001189429"/>
    </source>
</evidence>
<organism evidence="2 3">
    <name type="scientific">Prorocentrum cordatum</name>
    <dbReference type="NCBI Taxonomy" id="2364126"/>
    <lineage>
        <taxon>Eukaryota</taxon>
        <taxon>Sar</taxon>
        <taxon>Alveolata</taxon>
        <taxon>Dinophyceae</taxon>
        <taxon>Prorocentrales</taxon>
        <taxon>Prorocentraceae</taxon>
        <taxon>Prorocentrum</taxon>
    </lineage>
</organism>
<feature type="non-terminal residue" evidence="2">
    <location>
        <position position="1"/>
    </location>
</feature>
<reference evidence="2" key="1">
    <citation type="submission" date="2023-10" db="EMBL/GenBank/DDBJ databases">
        <authorList>
            <person name="Chen Y."/>
            <person name="Shah S."/>
            <person name="Dougan E. K."/>
            <person name="Thang M."/>
            <person name="Chan C."/>
        </authorList>
    </citation>
    <scope>NUCLEOTIDE SEQUENCE [LARGE SCALE GENOMIC DNA]</scope>
</reference>
<feature type="non-terminal residue" evidence="2">
    <location>
        <position position="53"/>
    </location>
</feature>
<dbReference type="Proteomes" id="UP001189429">
    <property type="component" value="Unassembled WGS sequence"/>
</dbReference>
<feature type="region of interest" description="Disordered" evidence="1">
    <location>
        <begin position="1"/>
        <end position="31"/>
    </location>
</feature>
<evidence type="ECO:0000313" key="2">
    <source>
        <dbReference type="EMBL" id="CAK0788690.1"/>
    </source>
</evidence>
<sequence length="53" mass="5457">PSRQAVRAAEGLQALRQDAPPPPVAAGAGQATRRAAAAAELVDRERNVAAQVR</sequence>
<accession>A0ABN9PBS6</accession>
<name>A0ABN9PBS6_9DINO</name>